<keyword evidence="4" id="KW-1185">Reference proteome</keyword>
<evidence type="ECO:0000313" key="3">
    <source>
        <dbReference type="EMBL" id="GAA3946446.1"/>
    </source>
</evidence>
<dbReference type="NCBIfam" id="TIGR01409">
    <property type="entry name" value="TAT_signal_seq"/>
    <property type="match status" value="1"/>
</dbReference>
<dbReference type="Gene3D" id="3.40.190.170">
    <property type="entry name" value="Bacterial extracellular solute-binding protein, family 7"/>
    <property type="match status" value="1"/>
</dbReference>
<dbReference type="NCBIfam" id="NF037995">
    <property type="entry name" value="TRAP_S1"/>
    <property type="match status" value="1"/>
</dbReference>
<name>A0ABP7NGC4_9GAMM</name>
<comment type="caution">
    <text evidence="3">The sequence shown here is derived from an EMBL/GenBank/DDBJ whole genome shotgun (WGS) entry which is preliminary data.</text>
</comment>
<dbReference type="SUPFAM" id="SSF53850">
    <property type="entry name" value="Periplasmic binding protein-like II"/>
    <property type="match status" value="1"/>
</dbReference>
<evidence type="ECO:0000256" key="2">
    <source>
        <dbReference type="SAM" id="SignalP"/>
    </source>
</evidence>
<accession>A0ABP7NGC4</accession>
<protein>
    <submittedName>
        <fullName evidence="3">TRAP transporter substrate-binding protein</fullName>
    </submittedName>
</protein>
<dbReference type="PROSITE" id="PS51318">
    <property type="entry name" value="TAT"/>
    <property type="match status" value="1"/>
</dbReference>
<evidence type="ECO:0000313" key="4">
    <source>
        <dbReference type="Proteomes" id="UP001501337"/>
    </source>
</evidence>
<organism evidence="3 4">
    <name type="scientific">Allohahella marinimesophila</name>
    <dbReference type="NCBI Taxonomy" id="1054972"/>
    <lineage>
        <taxon>Bacteria</taxon>
        <taxon>Pseudomonadati</taxon>
        <taxon>Pseudomonadota</taxon>
        <taxon>Gammaproteobacteria</taxon>
        <taxon>Oceanospirillales</taxon>
        <taxon>Hahellaceae</taxon>
        <taxon>Allohahella</taxon>
    </lineage>
</organism>
<dbReference type="EMBL" id="BAABBO010000001">
    <property type="protein sequence ID" value="GAA3946446.1"/>
    <property type="molecule type" value="Genomic_DNA"/>
</dbReference>
<gene>
    <name evidence="3" type="ORF">GCM10022278_02010</name>
</gene>
<dbReference type="PANTHER" id="PTHR33376">
    <property type="match status" value="1"/>
</dbReference>
<reference evidence="4" key="1">
    <citation type="journal article" date="2019" name="Int. J. Syst. Evol. Microbiol.">
        <title>The Global Catalogue of Microorganisms (GCM) 10K type strain sequencing project: providing services to taxonomists for standard genome sequencing and annotation.</title>
        <authorList>
            <consortium name="The Broad Institute Genomics Platform"/>
            <consortium name="The Broad Institute Genome Sequencing Center for Infectious Disease"/>
            <person name="Wu L."/>
            <person name="Ma J."/>
        </authorList>
    </citation>
    <scope>NUCLEOTIDE SEQUENCE [LARGE SCALE GENOMIC DNA]</scope>
    <source>
        <strain evidence="4">JCM 17555</strain>
    </source>
</reference>
<dbReference type="RefSeq" id="WP_344802374.1">
    <property type="nucleotide sequence ID" value="NZ_BAABBO010000001.1"/>
</dbReference>
<keyword evidence="1 2" id="KW-0732">Signal</keyword>
<dbReference type="InterPro" id="IPR006311">
    <property type="entry name" value="TAT_signal"/>
</dbReference>
<feature type="chain" id="PRO_5046377421" evidence="2">
    <location>
        <begin position="27"/>
        <end position="345"/>
    </location>
</feature>
<dbReference type="Proteomes" id="UP001501337">
    <property type="component" value="Unassembled WGS sequence"/>
</dbReference>
<dbReference type="Pfam" id="PF03480">
    <property type="entry name" value="DctP"/>
    <property type="match status" value="1"/>
</dbReference>
<dbReference type="InterPro" id="IPR019546">
    <property type="entry name" value="TAT_signal_bac_arc"/>
</dbReference>
<sequence length="345" mass="38754">MTTRRKFLATAGIAGAAALAPPALYAAKPKIRWRMQTYAGPALAEHVIKPAIESFNKIAGDEMQIELYFADQLVPTGELFRALQKGTIDAVQSDDDSMASPTEVTVFGGYFPFASRYSLDVPVLFNQYGLAEIWEKEYAKVGVKHISAGAWDPCHFATKKPINSLDDLKGKRVFTFPTAGRFMSQFGVVPVSLPWEDIEVAVQTGELDGIAWSGITEDYTVGWADVTDYFLTNNISGAWAGSFFANMDRYNALPEHLKELLKVTLDSSHYYRQWWYWGGEAELRVNGSKMKLTTIPDEEWAEVEKAAKVFWDEIAKESETKAKVIQIFKDYGELMEKAGRPYRYS</sequence>
<feature type="signal peptide" evidence="2">
    <location>
        <begin position="1"/>
        <end position="26"/>
    </location>
</feature>
<evidence type="ECO:0000256" key="1">
    <source>
        <dbReference type="ARBA" id="ARBA00022729"/>
    </source>
</evidence>
<proteinExistence type="predicted"/>
<dbReference type="InterPro" id="IPR038404">
    <property type="entry name" value="TRAP_DctP_sf"/>
</dbReference>
<dbReference type="InterPro" id="IPR018389">
    <property type="entry name" value="DctP_fam"/>
</dbReference>
<dbReference type="PANTHER" id="PTHR33376:SF5">
    <property type="entry name" value="EXTRACYTOPLASMIC SOLUTE RECEPTOR PROTEIN"/>
    <property type="match status" value="1"/>
</dbReference>
<dbReference type="CDD" id="cd13683">
    <property type="entry name" value="PBP2_TRAP_DctP6_7"/>
    <property type="match status" value="1"/>
</dbReference>